<dbReference type="GO" id="GO:0016651">
    <property type="term" value="F:oxidoreductase activity, acting on NAD(P)H"/>
    <property type="evidence" value="ECO:0007669"/>
    <property type="project" value="TreeGrafter"/>
</dbReference>
<dbReference type="InterPro" id="IPR050446">
    <property type="entry name" value="FAD-oxidoreductase/Apoptosis"/>
</dbReference>
<name>A0AAU2W574_9ACTN</name>
<evidence type="ECO:0000256" key="1">
    <source>
        <dbReference type="ARBA" id="ARBA00001974"/>
    </source>
</evidence>
<dbReference type="PRINTS" id="PR00411">
    <property type="entry name" value="PNDRDTASEI"/>
</dbReference>
<feature type="domain" description="FAD/NAD(P)-binding" evidence="5">
    <location>
        <begin position="20"/>
        <end position="316"/>
    </location>
</feature>
<dbReference type="Gene3D" id="3.30.390.30">
    <property type="match status" value="1"/>
</dbReference>
<dbReference type="GO" id="GO:0005737">
    <property type="term" value="C:cytoplasm"/>
    <property type="evidence" value="ECO:0007669"/>
    <property type="project" value="TreeGrafter"/>
</dbReference>
<dbReference type="InterPro" id="IPR036188">
    <property type="entry name" value="FAD/NAD-bd_sf"/>
</dbReference>
<dbReference type="SUPFAM" id="SSF55424">
    <property type="entry name" value="FAD/NAD-linked reductases, dimerisation (C-terminal) domain"/>
    <property type="match status" value="1"/>
</dbReference>
<dbReference type="PANTHER" id="PTHR43557">
    <property type="entry name" value="APOPTOSIS-INDUCING FACTOR 1"/>
    <property type="match status" value="1"/>
</dbReference>
<keyword evidence="4" id="KW-0560">Oxidoreductase</keyword>
<accession>A0AAU2W574</accession>
<feature type="domain" description="Reductase C-terminal" evidence="6">
    <location>
        <begin position="338"/>
        <end position="407"/>
    </location>
</feature>
<dbReference type="InterPro" id="IPR016156">
    <property type="entry name" value="FAD/NAD-linked_Rdtase_dimer_sf"/>
</dbReference>
<dbReference type="Gene3D" id="3.50.50.60">
    <property type="entry name" value="FAD/NAD(P)-binding domain"/>
    <property type="match status" value="2"/>
</dbReference>
<dbReference type="Pfam" id="PF07992">
    <property type="entry name" value="Pyr_redox_2"/>
    <property type="match status" value="1"/>
</dbReference>
<dbReference type="PRINTS" id="PR00368">
    <property type="entry name" value="FADPNR"/>
</dbReference>
<evidence type="ECO:0000256" key="3">
    <source>
        <dbReference type="ARBA" id="ARBA00022827"/>
    </source>
</evidence>
<keyword evidence="2" id="KW-0285">Flavoprotein</keyword>
<sequence>MSGRRDPGAGVSAAPAAPSRIAVVGASAAGLSVVEGLRREGYAGSLTLIGEETHLPYDRPPLSKQLLSGAWDTDRLRLRGKDDIAALGLELRLGSPAVALDTRTREITVADGSLVGYDALVVATGTRARRLPGTESVRGVHVLRTLEDAVALREGLAARPHLVVVGGGFVGAEAAAVARGLGCEVTLVTDTAQPMGDALGDELGALLRTVHHEHGVRIDTGVLVDEILTDGGRASGVRLADGRTLAADAVLVGIGARPNTEWLTGSGVPVGDGVECDATLYAGSGVWAAGDVACWPQARTGERWRIEHRTNAAEQGLAVARNILAGPERATPFDSVPYVWSDQYDLKIQIYGRTRGADEVRVVEGSTAGRKLVALYGRDGRTCAAVGINMARALRGYRAQVAAAAPLLTGSAA</sequence>
<keyword evidence="3" id="KW-0274">FAD</keyword>
<dbReference type="EMBL" id="CP108313">
    <property type="protein sequence ID" value="WTW73794.1"/>
    <property type="molecule type" value="Genomic_DNA"/>
</dbReference>
<evidence type="ECO:0000259" key="6">
    <source>
        <dbReference type="Pfam" id="PF14759"/>
    </source>
</evidence>
<evidence type="ECO:0000256" key="4">
    <source>
        <dbReference type="ARBA" id="ARBA00023002"/>
    </source>
</evidence>
<dbReference type="InterPro" id="IPR023753">
    <property type="entry name" value="FAD/NAD-binding_dom"/>
</dbReference>
<comment type="cofactor">
    <cofactor evidence="1">
        <name>FAD</name>
        <dbReference type="ChEBI" id="CHEBI:57692"/>
    </cofactor>
</comment>
<organism evidence="7">
    <name type="scientific">Streptomyces sp. NBC_00008</name>
    <dbReference type="NCBI Taxonomy" id="2903610"/>
    <lineage>
        <taxon>Bacteria</taxon>
        <taxon>Bacillati</taxon>
        <taxon>Actinomycetota</taxon>
        <taxon>Actinomycetes</taxon>
        <taxon>Kitasatosporales</taxon>
        <taxon>Streptomycetaceae</taxon>
        <taxon>Streptomyces</taxon>
    </lineage>
</organism>
<proteinExistence type="predicted"/>
<evidence type="ECO:0000259" key="5">
    <source>
        <dbReference type="Pfam" id="PF07992"/>
    </source>
</evidence>
<dbReference type="PANTHER" id="PTHR43557:SF2">
    <property type="entry name" value="RIESKE DOMAIN-CONTAINING PROTEIN-RELATED"/>
    <property type="match status" value="1"/>
</dbReference>
<dbReference type="Pfam" id="PF14759">
    <property type="entry name" value="Reductase_C"/>
    <property type="match status" value="1"/>
</dbReference>
<gene>
    <name evidence="7" type="ORF">OG398_07445</name>
</gene>
<evidence type="ECO:0000256" key="2">
    <source>
        <dbReference type="ARBA" id="ARBA00022630"/>
    </source>
</evidence>
<evidence type="ECO:0000313" key="7">
    <source>
        <dbReference type="EMBL" id="WTW73794.1"/>
    </source>
</evidence>
<reference evidence="7" key="1">
    <citation type="submission" date="2022-10" db="EMBL/GenBank/DDBJ databases">
        <title>The complete genomes of actinobacterial strains from the NBC collection.</title>
        <authorList>
            <person name="Joergensen T.S."/>
            <person name="Alvarez Arevalo M."/>
            <person name="Sterndorff E.B."/>
            <person name="Faurdal D."/>
            <person name="Vuksanovic O."/>
            <person name="Mourched A.-S."/>
            <person name="Charusanti P."/>
            <person name="Shaw S."/>
            <person name="Blin K."/>
            <person name="Weber T."/>
        </authorList>
    </citation>
    <scope>NUCLEOTIDE SEQUENCE</scope>
    <source>
        <strain evidence="7">NBC_00008</strain>
    </source>
</reference>
<dbReference type="InterPro" id="IPR028202">
    <property type="entry name" value="Reductase_C"/>
</dbReference>
<protein>
    <submittedName>
        <fullName evidence="7">NAD(P)/FAD-dependent oxidoreductase</fullName>
    </submittedName>
</protein>
<dbReference type="SUPFAM" id="SSF51905">
    <property type="entry name" value="FAD/NAD(P)-binding domain"/>
    <property type="match status" value="2"/>
</dbReference>
<dbReference type="AlphaFoldDB" id="A0AAU2W574"/>